<name>A0A916U2N1_9BURK</name>
<feature type="domain" description="N-acetyltransferase" evidence="1">
    <location>
        <begin position="16"/>
        <end position="179"/>
    </location>
</feature>
<dbReference type="InterPro" id="IPR051531">
    <property type="entry name" value="N-acetyltransferase"/>
</dbReference>
<dbReference type="InterPro" id="IPR016181">
    <property type="entry name" value="Acyl_CoA_acyltransferase"/>
</dbReference>
<sequence>MKLSFAHFPVLSTERLVLRRVEDKDVQQIYRLRSDPVSNAYIGRVAPANEEEAAAHIRMVNENASKDQSIYWVISLQQDPTLIGTICFWNFDLEHATIEIGYEMLAEFQGKGLMAEAIKRVIAYGFDEMKARIILAYPSADNERSVAVLKNTGFKLDPRHYANIHDDVNNLVTYSQTRQ</sequence>
<dbReference type="PANTHER" id="PTHR43792">
    <property type="entry name" value="GNAT FAMILY, PUTATIVE (AFU_ORTHOLOGUE AFUA_3G00765)-RELATED-RELATED"/>
    <property type="match status" value="1"/>
</dbReference>
<dbReference type="GO" id="GO:0016747">
    <property type="term" value="F:acyltransferase activity, transferring groups other than amino-acyl groups"/>
    <property type="evidence" value="ECO:0007669"/>
    <property type="project" value="InterPro"/>
</dbReference>
<dbReference type="Pfam" id="PF13302">
    <property type="entry name" value="Acetyltransf_3"/>
    <property type="match status" value="1"/>
</dbReference>
<dbReference type="EMBL" id="BMED01000001">
    <property type="protein sequence ID" value="GGC58189.1"/>
    <property type="molecule type" value="Genomic_DNA"/>
</dbReference>
<proteinExistence type="predicted"/>
<dbReference type="InterPro" id="IPR000182">
    <property type="entry name" value="GNAT_dom"/>
</dbReference>
<protein>
    <submittedName>
        <fullName evidence="2">Alanine acetyltransferase</fullName>
    </submittedName>
</protein>
<organism evidence="2 3">
    <name type="scientific">Undibacterium terreum</name>
    <dbReference type="NCBI Taxonomy" id="1224302"/>
    <lineage>
        <taxon>Bacteria</taxon>
        <taxon>Pseudomonadati</taxon>
        <taxon>Pseudomonadota</taxon>
        <taxon>Betaproteobacteria</taxon>
        <taxon>Burkholderiales</taxon>
        <taxon>Oxalobacteraceae</taxon>
        <taxon>Undibacterium</taxon>
    </lineage>
</organism>
<evidence type="ECO:0000313" key="2">
    <source>
        <dbReference type="EMBL" id="GGC58189.1"/>
    </source>
</evidence>
<accession>A0A916U2N1</accession>
<gene>
    <name evidence="2" type="ORF">GCM10011396_01270</name>
</gene>
<dbReference type="AlphaFoldDB" id="A0A916U2N1"/>
<keyword evidence="3" id="KW-1185">Reference proteome</keyword>
<reference evidence="2" key="2">
    <citation type="submission" date="2020-09" db="EMBL/GenBank/DDBJ databases">
        <authorList>
            <person name="Sun Q."/>
            <person name="Zhou Y."/>
        </authorList>
    </citation>
    <scope>NUCLEOTIDE SEQUENCE</scope>
    <source>
        <strain evidence="2">CGMCC 1.10998</strain>
    </source>
</reference>
<evidence type="ECO:0000313" key="3">
    <source>
        <dbReference type="Proteomes" id="UP000637423"/>
    </source>
</evidence>
<reference evidence="2" key="1">
    <citation type="journal article" date="2014" name="Int. J. Syst. Evol. Microbiol.">
        <title>Complete genome sequence of Corynebacterium casei LMG S-19264T (=DSM 44701T), isolated from a smear-ripened cheese.</title>
        <authorList>
            <consortium name="US DOE Joint Genome Institute (JGI-PGF)"/>
            <person name="Walter F."/>
            <person name="Albersmeier A."/>
            <person name="Kalinowski J."/>
            <person name="Ruckert C."/>
        </authorList>
    </citation>
    <scope>NUCLEOTIDE SEQUENCE</scope>
    <source>
        <strain evidence="2">CGMCC 1.10998</strain>
    </source>
</reference>
<comment type="caution">
    <text evidence="2">The sequence shown here is derived from an EMBL/GenBank/DDBJ whole genome shotgun (WGS) entry which is preliminary data.</text>
</comment>
<dbReference type="SUPFAM" id="SSF55729">
    <property type="entry name" value="Acyl-CoA N-acyltransferases (Nat)"/>
    <property type="match status" value="1"/>
</dbReference>
<dbReference type="PROSITE" id="PS51186">
    <property type="entry name" value="GNAT"/>
    <property type="match status" value="1"/>
</dbReference>
<dbReference type="RefSeq" id="WP_188564071.1">
    <property type="nucleotide sequence ID" value="NZ_BMED01000001.1"/>
</dbReference>
<dbReference type="Proteomes" id="UP000637423">
    <property type="component" value="Unassembled WGS sequence"/>
</dbReference>
<evidence type="ECO:0000259" key="1">
    <source>
        <dbReference type="PROSITE" id="PS51186"/>
    </source>
</evidence>
<dbReference type="Gene3D" id="3.40.630.30">
    <property type="match status" value="1"/>
</dbReference>